<sequence length="53" mass="5870">MDAKEAAREKLLYPAIPEPRSSGRLKVSAVHELYYEESGNPSGNPGARRRARS</sequence>
<dbReference type="OrthoDB" id="10249433at2759"/>
<name>A0A8H7ZM48_9FUNG</name>
<dbReference type="AlphaFoldDB" id="A0A8H7ZM48"/>
<accession>A0A8H7ZM48</accession>
<dbReference type="Proteomes" id="UP000673691">
    <property type="component" value="Unassembled WGS sequence"/>
</dbReference>
<protein>
    <submittedName>
        <fullName evidence="1">Uncharacterized protein</fullName>
    </submittedName>
</protein>
<organism evidence="1 2">
    <name type="scientific">Olpidium bornovanus</name>
    <dbReference type="NCBI Taxonomy" id="278681"/>
    <lineage>
        <taxon>Eukaryota</taxon>
        <taxon>Fungi</taxon>
        <taxon>Fungi incertae sedis</taxon>
        <taxon>Olpidiomycota</taxon>
        <taxon>Olpidiomycotina</taxon>
        <taxon>Olpidiomycetes</taxon>
        <taxon>Olpidiales</taxon>
        <taxon>Olpidiaceae</taxon>
        <taxon>Olpidium</taxon>
    </lineage>
</organism>
<reference evidence="1 2" key="1">
    <citation type="journal article" name="Sci. Rep.">
        <title>Genome-scale phylogenetic analyses confirm Olpidium as the closest living zoosporic fungus to the non-flagellated, terrestrial fungi.</title>
        <authorList>
            <person name="Chang Y."/>
            <person name="Rochon D."/>
            <person name="Sekimoto S."/>
            <person name="Wang Y."/>
            <person name="Chovatia M."/>
            <person name="Sandor L."/>
            <person name="Salamov A."/>
            <person name="Grigoriev I.V."/>
            <person name="Stajich J.E."/>
            <person name="Spatafora J.W."/>
        </authorList>
    </citation>
    <scope>NUCLEOTIDE SEQUENCE [LARGE SCALE GENOMIC DNA]</scope>
    <source>
        <strain evidence="1">S191</strain>
    </source>
</reference>
<comment type="caution">
    <text evidence="1">The sequence shown here is derived from an EMBL/GenBank/DDBJ whole genome shotgun (WGS) entry which is preliminary data.</text>
</comment>
<gene>
    <name evidence="1" type="ORF">BJ554DRAFT_4491</name>
</gene>
<proteinExistence type="predicted"/>
<evidence type="ECO:0000313" key="2">
    <source>
        <dbReference type="Proteomes" id="UP000673691"/>
    </source>
</evidence>
<dbReference type="EMBL" id="JAEFCI010012570">
    <property type="protein sequence ID" value="KAG5455921.1"/>
    <property type="molecule type" value="Genomic_DNA"/>
</dbReference>
<evidence type="ECO:0000313" key="1">
    <source>
        <dbReference type="EMBL" id="KAG5455921.1"/>
    </source>
</evidence>
<keyword evidence="2" id="KW-1185">Reference proteome</keyword>